<feature type="domain" description="Extradiol ring-cleavage dioxygenase LigAB LigA subunit" evidence="2">
    <location>
        <begin position="321"/>
        <end position="407"/>
    </location>
</feature>
<evidence type="ECO:0000259" key="2">
    <source>
        <dbReference type="Pfam" id="PF07746"/>
    </source>
</evidence>
<dbReference type="CDD" id="cd07950">
    <property type="entry name" value="Gallate_Doxase_N"/>
    <property type="match status" value="1"/>
</dbReference>
<accession>A0A1N6I0L7</accession>
<dbReference type="OrthoDB" id="8673673at2"/>
<dbReference type="NCBIfam" id="NF009904">
    <property type="entry name" value="PRK13367.1"/>
    <property type="match status" value="1"/>
</dbReference>
<evidence type="ECO:0000313" key="3">
    <source>
        <dbReference type="EMBL" id="SIO25567.1"/>
    </source>
</evidence>
<dbReference type="InterPro" id="IPR036622">
    <property type="entry name" value="LigA_sf"/>
</dbReference>
<dbReference type="Pfam" id="PF07746">
    <property type="entry name" value="LigA"/>
    <property type="match status" value="1"/>
</dbReference>
<dbReference type="EMBL" id="FSRM01000001">
    <property type="protein sequence ID" value="SIO25567.1"/>
    <property type="molecule type" value="Genomic_DNA"/>
</dbReference>
<dbReference type="SUPFAM" id="SSF48076">
    <property type="entry name" value="LigA subunit of an aromatic-ring-opening dioxygenase LigAB"/>
    <property type="match status" value="1"/>
</dbReference>
<dbReference type="AlphaFoldDB" id="A0A1N6I0L7"/>
<dbReference type="InterPro" id="IPR004183">
    <property type="entry name" value="Xdiol_dOase_suB"/>
</dbReference>
<name>A0A1N6I0L7_9BURK</name>
<dbReference type="SUPFAM" id="SSF53213">
    <property type="entry name" value="LigB-like"/>
    <property type="match status" value="1"/>
</dbReference>
<evidence type="ECO:0000259" key="1">
    <source>
        <dbReference type="Pfam" id="PF02900"/>
    </source>
</evidence>
<dbReference type="CDD" id="cd07923">
    <property type="entry name" value="Gallate_dioxygenase_C"/>
    <property type="match status" value="1"/>
</dbReference>
<dbReference type="Proteomes" id="UP000184693">
    <property type="component" value="Unassembled WGS sequence"/>
</dbReference>
<dbReference type="GO" id="GO:0016702">
    <property type="term" value="F:oxidoreductase activity, acting on single donors with incorporation of molecular oxygen, incorporation of two atoms of oxygen"/>
    <property type="evidence" value="ECO:0007669"/>
    <property type="project" value="UniProtKB-ARBA"/>
</dbReference>
<proteinExistence type="predicted"/>
<dbReference type="InterPro" id="IPR034939">
    <property type="entry name" value="Gallate_Doxase_N"/>
</dbReference>
<dbReference type="GO" id="GO:0008198">
    <property type="term" value="F:ferrous iron binding"/>
    <property type="evidence" value="ECO:0007669"/>
    <property type="project" value="InterPro"/>
</dbReference>
<gene>
    <name evidence="3" type="ORF">SAMN05444168_3834</name>
</gene>
<feature type="domain" description="Extradiol ring-cleavage dioxygenase class III enzyme subunit B" evidence="1">
    <location>
        <begin position="8"/>
        <end position="267"/>
    </location>
</feature>
<keyword evidence="3" id="KW-0560">Oxidoreductase</keyword>
<keyword evidence="3" id="KW-0223">Dioxygenase</keyword>
<dbReference type="Gene3D" id="1.10.700.10">
    <property type="entry name" value="Dioxygenase LigAB, LigA subunit"/>
    <property type="match status" value="1"/>
</dbReference>
<protein>
    <submittedName>
        <fullName evidence="3">Protocatechuate 4,5-dioxygenase alpha subunit /protocatechuate 4,5-dioxygenase beta subunit</fullName>
    </submittedName>
</protein>
<evidence type="ECO:0000313" key="4">
    <source>
        <dbReference type="Proteomes" id="UP000184693"/>
    </source>
</evidence>
<dbReference type="Pfam" id="PF02900">
    <property type="entry name" value="LigB"/>
    <property type="match status" value="1"/>
</dbReference>
<organism evidence="3 4">
    <name type="scientific">Paraburkholderia phenazinium</name>
    <dbReference type="NCBI Taxonomy" id="60549"/>
    <lineage>
        <taxon>Bacteria</taxon>
        <taxon>Pseudomonadati</taxon>
        <taxon>Pseudomonadota</taxon>
        <taxon>Betaproteobacteria</taxon>
        <taxon>Burkholderiales</taxon>
        <taxon>Burkholderiaceae</taxon>
        <taxon>Paraburkholderia</taxon>
    </lineage>
</organism>
<dbReference type="RefSeq" id="WP_074265644.1">
    <property type="nucleotide sequence ID" value="NZ_FSRM01000001.1"/>
</dbReference>
<sequence>MARIIGGIAASHTPTIGFAFDKNKRDDPVWAPIFENFAPLAAWLAEKKPDVILTIYNDHVTSFFFDHYSAFTLGVGSEWQVADEGGGARDLPSIKGHPGLAAHIGNSLVTDEFDMSFFQNRALDHGCFSPLSMLCPHKPEWPVKLVPLQMGVLQLPVPSARRFYKLGQALRRAIESYPEDIKVAILATGGLSHQVHGERAGFNNTEWDQRFLDLFEHDPEQLADMTLAEYAELGGFEGAEVVMWLTMRGALPANVTCKHRSYYLPSMAGIATAIYEGEDGETNPAVVERHRQRMSVQLAGIEKLEGTYPFSIETAVRAYRINEYLHRMVEPAQREAFLRDPEASFEAASLSEEERDLIRRRDWRGLLHYGVIFFMLEKLGAVTGVSNLHIYAAMRGETLEEFQRTRNAPGALYSVAGKTAGKLDWDSTGKKKGE</sequence>
<reference evidence="3 4" key="1">
    <citation type="submission" date="2016-11" db="EMBL/GenBank/DDBJ databases">
        <authorList>
            <person name="Jaros S."/>
            <person name="Januszkiewicz K."/>
            <person name="Wedrychowicz H."/>
        </authorList>
    </citation>
    <scope>NUCLEOTIDE SEQUENCE [LARGE SCALE GENOMIC DNA]</scope>
    <source>
        <strain evidence="3 4">GAS86</strain>
    </source>
</reference>
<dbReference type="NCBIfam" id="NF009902">
    <property type="entry name" value="PRK13365.1"/>
    <property type="match status" value="1"/>
</dbReference>
<dbReference type="Gene3D" id="3.40.830.10">
    <property type="entry name" value="LigB-like"/>
    <property type="match status" value="1"/>
</dbReference>
<dbReference type="InterPro" id="IPR011986">
    <property type="entry name" value="Xdiol_dOase_LigA"/>
</dbReference>
<dbReference type="InterPro" id="IPR034940">
    <property type="entry name" value="Gallate_dioxygenase_C"/>
</dbReference>